<accession>A0A139AHT8</accession>
<dbReference type="InterPro" id="IPR050869">
    <property type="entry name" value="H3K4_H4K5_MeTrfase"/>
</dbReference>
<proteinExistence type="predicted"/>
<gene>
    <name evidence="2" type="ORF">M427DRAFT_296781</name>
</gene>
<evidence type="ECO:0000313" key="2">
    <source>
        <dbReference type="EMBL" id="KXS16376.1"/>
    </source>
</evidence>
<dbReference type="Gene3D" id="2.170.270.10">
    <property type="entry name" value="SET domain"/>
    <property type="match status" value="1"/>
</dbReference>
<dbReference type="InterPro" id="IPR046341">
    <property type="entry name" value="SET_dom_sf"/>
</dbReference>
<dbReference type="EMBL" id="KQ965754">
    <property type="protein sequence ID" value="KXS16376.1"/>
    <property type="molecule type" value="Genomic_DNA"/>
</dbReference>
<dbReference type="OrthoDB" id="2141288at2759"/>
<dbReference type="AlphaFoldDB" id="A0A139AHT8"/>
<sequence>MLAARLSALALLDVTRTRSFSSSLDLTNDLVSARYLTSGERHVPEVWIEDYTAVKNMVWTEPGQAGLFSLEWFVKTMSAFNLNSFRIVLPATTPVKESDTHSEFANESPGSPGQPDFNLQTVGSALFPLASMLNHSCAPNAAVAFSASPEHHAPLIHVLADRDIAEGEEVTISYVDPDGGDYKIGDERRMWLEWAYGFKCRCPRCMHELRK</sequence>
<organism evidence="2 3">
    <name type="scientific">Gonapodya prolifera (strain JEL478)</name>
    <name type="common">Monoblepharis prolifera</name>
    <dbReference type="NCBI Taxonomy" id="1344416"/>
    <lineage>
        <taxon>Eukaryota</taxon>
        <taxon>Fungi</taxon>
        <taxon>Fungi incertae sedis</taxon>
        <taxon>Chytridiomycota</taxon>
        <taxon>Chytridiomycota incertae sedis</taxon>
        <taxon>Monoblepharidomycetes</taxon>
        <taxon>Monoblepharidales</taxon>
        <taxon>Gonapodyaceae</taxon>
        <taxon>Gonapodya</taxon>
    </lineage>
</organism>
<dbReference type="Pfam" id="PF00856">
    <property type="entry name" value="SET"/>
    <property type="match status" value="1"/>
</dbReference>
<feature type="domain" description="SET" evidence="1">
    <location>
        <begin position="44"/>
        <end position="175"/>
    </location>
</feature>
<dbReference type="PROSITE" id="PS50280">
    <property type="entry name" value="SET"/>
    <property type="match status" value="1"/>
</dbReference>
<evidence type="ECO:0000259" key="1">
    <source>
        <dbReference type="PROSITE" id="PS50280"/>
    </source>
</evidence>
<evidence type="ECO:0000313" key="3">
    <source>
        <dbReference type="Proteomes" id="UP000070544"/>
    </source>
</evidence>
<keyword evidence="3" id="KW-1185">Reference proteome</keyword>
<dbReference type="STRING" id="1344416.A0A139AHT8"/>
<reference evidence="2 3" key="1">
    <citation type="journal article" date="2015" name="Genome Biol. Evol.">
        <title>Phylogenomic analyses indicate that early fungi evolved digesting cell walls of algal ancestors of land plants.</title>
        <authorList>
            <person name="Chang Y."/>
            <person name="Wang S."/>
            <person name="Sekimoto S."/>
            <person name="Aerts A.L."/>
            <person name="Choi C."/>
            <person name="Clum A."/>
            <person name="LaButti K.M."/>
            <person name="Lindquist E.A."/>
            <person name="Yee Ngan C."/>
            <person name="Ohm R.A."/>
            <person name="Salamov A.A."/>
            <person name="Grigoriev I.V."/>
            <person name="Spatafora J.W."/>
            <person name="Berbee M.L."/>
        </authorList>
    </citation>
    <scope>NUCLEOTIDE SEQUENCE [LARGE SCALE GENOMIC DNA]</scope>
    <source>
        <strain evidence="2 3">JEL478</strain>
    </source>
</reference>
<dbReference type="CDD" id="cd20071">
    <property type="entry name" value="SET_SMYD"/>
    <property type="match status" value="1"/>
</dbReference>
<name>A0A139AHT8_GONPJ</name>
<dbReference type="GO" id="GO:0005634">
    <property type="term" value="C:nucleus"/>
    <property type="evidence" value="ECO:0007669"/>
    <property type="project" value="TreeGrafter"/>
</dbReference>
<protein>
    <submittedName>
        <fullName evidence="2">SET domain-containing protein</fullName>
    </submittedName>
</protein>
<dbReference type="PANTHER" id="PTHR12197">
    <property type="entry name" value="HISTONE-LYSINE N-METHYLTRANSFERASE SMYD"/>
    <property type="match status" value="1"/>
</dbReference>
<dbReference type="Proteomes" id="UP000070544">
    <property type="component" value="Unassembled WGS sequence"/>
</dbReference>
<dbReference type="SUPFAM" id="SSF82199">
    <property type="entry name" value="SET domain"/>
    <property type="match status" value="1"/>
</dbReference>
<dbReference type="InterPro" id="IPR001214">
    <property type="entry name" value="SET_dom"/>
</dbReference>
<dbReference type="PANTHER" id="PTHR12197:SF298">
    <property type="entry name" value="HISTONE-LYSINE N-METHYLTRANSFERASE ATXR4"/>
    <property type="match status" value="1"/>
</dbReference>